<dbReference type="GO" id="GO:1900376">
    <property type="term" value="P:regulation of secondary metabolite biosynthetic process"/>
    <property type="evidence" value="ECO:0007669"/>
    <property type="project" value="TreeGrafter"/>
</dbReference>
<dbReference type="GO" id="GO:0000976">
    <property type="term" value="F:transcription cis-regulatory region binding"/>
    <property type="evidence" value="ECO:0007669"/>
    <property type="project" value="TreeGrafter"/>
</dbReference>
<feature type="binding site" evidence="1">
    <location>
        <position position="100"/>
    </location>
    <ligand>
        <name>Zn(2+)</name>
        <dbReference type="ChEBI" id="CHEBI:29105"/>
    </ligand>
</feature>
<dbReference type="PANTHER" id="PTHR33202:SF22">
    <property type="entry name" value="HYDROGEN PEROXIDE SENSITIVE REPRESSOR"/>
    <property type="match status" value="1"/>
</dbReference>
<proteinExistence type="predicted"/>
<dbReference type="Pfam" id="PF01475">
    <property type="entry name" value="FUR"/>
    <property type="match status" value="1"/>
</dbReference>
<dbReference type="EMBL" id="RBLG01000001">
    <property type="protein sequence ID" value="RKS55509.1"/>
    <property type="molecule type" value="Genomic_DNA"/>
</dbReference>
<organism evidence="2 3">
    <name type="scientific">Gillisia mitskevichiae</name>
    <dbReference type="NCBI Taxonomy" id="270921"/>
    <lineage>
        <taxon>Bacteria</taxon>
        <taxon>Pseudomonadati</taxon>
        <taxon>Bacteroidota</taxon>
        <taxon>Flavobacteriia</taxon>
        <taxon>Flavobacteriales</taxon>
        <taxon>Flavobacteriaceae</taxon>
        <taxon>Gillisia</taxon>
    </lineage>
</organism>
<dbReference type="GO" id="GO:0045892">
    <property type="term" value="P:negative regulation of DNA-templated transcription"/>
    <property type="evidence" value="ECO:0007669"/>
    <property type="project" value="TreeGrafter"/>
</dbReference>
<sequence>MIKNIDNFLEQKKIRPTAMRILIFKYLAEQNVATSLTDIENAFDKSERTTLYRTLKTFEENGVVHTIDDGSGVTKYALCEENCRCDVESDLHLHFHCSQCNETVCLTNHKIPQINLPEGYLAEDVNLVVKGICEKCNRI</sequence>
<comment type="caution">
    <text evidence="2">The sequence shown here is derived from an EMBL/GenBank/DDBJ whole genome shotgun (WGS) entry which is preliminary data.</text>
</comment>
<dbReference type="Gene3D" id="1.10.10.10">
    <property type="entry name" value="Winged helix-like DNA-binding domain superfamily/Winged helix DNA-binding domain"/>
    <property type="match status" value="1"/>
</dbReference>
<evidence type="ECO:0000313" key="2">
    <source>
        <dbReference type="EMBL" id="RKS55509.1"/>
    </source>
</evidence>
<keyword evidence="1" id="KW-0862">Zinc</keyword>
<dbReference type="InterPro" id="IPR036388">
    <property type="entry name" value="WH-like_DNA-bd_sf"/>
</dbReference>
<dbReference type="OrthoDB" id="594893at2"/>
<feature type="binding site" evidence="1">
    <location>
        <position position="136"/>
    </location>
    <ligand>
        <name>Zn(2+)</name>
        <dbReference type="ChEBI" id="CHEBI:29105"/>
    </ligand>
</feature>
<dbReference type="InterPro" id="IPR036390">
    <property type="entry name" value="WH_DNA-bd_sf"/>
</dbReference>
<keyword evidence="1" id="KW-0479">Metal-binding</keyword>
<dbReference type="RefSeq" id="WP_121344917.1">
    <property type="nucleotide sequence ID" value="NZ_RBLG01000001.1"/>
</dbReference>
<name>A0A495PYP7_9FLAO</name>
<dbReference type="AlphaFoldDB" id="A0A495PYP7"/>
<dbReference type="InterPro" id="IPR002481">
    <property type="entry name" value="FUR"/>
</dbReference>
<gene>
    <name evidence="2" type="ORF">BC962_0472</name>
</gene>
<feature type="binding site" evidence="1">
    <location>
        <position position="133"/>
    </location>
    <ligand>
        <name>Zn(2+)</name>
        <dbReference type="ChEBI" id="CHEBI:29105"/>
    </ligand>
</feature>
<dbReference type="PANTHER" id="PTHR33202">
    <property type="entry name" value="ZINC UPTAKE REGULATION PROTEIN"/>
    <property type="match status" value="1"/>
</dbReference>
<evidence type="ECO:0000313" key="3">
    <source>
        <dbReference type="Proteomes" id="UP000276282"/>
    </source>
</evidence>
<dbReference type="SUPFAM" id="SSF46785">
    <property type="entry name" value="Winged helix' DNA-binding domain"/>
    <property type="match status" value="1"/>
</dbReference>
<evidence type="ECO:0000256" key="1">
    <source>
        <dbReference type="PIRSR" id="PIRSR602481-1"/>
    </source>
</evidence>
<dbReference type="Proteomes" id="UP000276282">
    <property type="component" value="Unassembled WGS sequence"/>
</dbReference>
<dbReference type="GO" id="GO:0003700">
    <property type="term" value="F:DNA-binding transcription factor activity"/>
    <property type="evidence" value="ECO:0007669"/>
    <property type="project" value="InterPro"/>
</dbReference>
<keyword evidence="3" id="KW-1185">Reference proteome</keyword>
<comment type="cofactor">
    <cofactor evidence="1">
        <name>Zn(2+)</name>
        <dbReference type="ChEBI" id="CHEBI:29105"/>
    </cofactor>
    <text evidence="1">Binds 1 zinc ion per subunit.</text>
</comment>
<feature type="binding site" evidence="1">
    <location>
        <position position="97"/>
    </location>
    <ligand>
        <name>Zn(2+)</name>
        <dbReference type="ChEBI" id="CHEBI:29105"/>
    </ligand>
</feature>
<dbReference type="GO" id="GO:0008270">
    <property type="term" value="F:zinc ion binding"/>
    <property type="evidence" value="ECO:0007669"/>
    <property type="project" value="TreeGrafter"/>
</dbReference>
<protein>
    <submittedName>
        <fullName evidence="2">Fur family ferric uptake transcriptional regulator</fullName>
    </submittedName>
</protein>
<accession>A0A495PYP7</accession>
<reference evidence="2 3" key="1">
    <citation type="submission" date="2018-10" db="EMBL/GenBank/DDBJ databases">
        <title>Genomic Encyclopedia of Archaeal and Bacterial Type Strains, Phase II (KMG-II): from individual species to whole genera.</title>
        <authorList>
            <person name="Goeker M."/>
        </authorList>
    </citation>
    <scope>NUCLEOTIDE SEQUENCE [LARGE SCALE GENOMIC DNA]</scope>
    <source>
        <strain evidence="2 3">DSM 19839</strain>
    </source>
</reference>